<dbReference type="OrthoDB" id="9797498at2"/>
<dbReference type="InterPro" id="IPR032466">
    <property type="entry name" value="Metal_Hydrolase"/>
</dbReference>
<dbReference type="EMBL" id="CP036434">
    <property type="protein sequence ID" value="QDV07273.1"/>
    <property type="molecule type" value="Genomic_DNA"/>
</dbReference>
<dbReference type="Proteomes" id="UP000320390">
    <property type="component" value="Chromosome"/>
</dbReference>
<dbReference type="Gene3D" id="2.30.40.10">
    <property type="entry name" value="Urease, subunit C, domain 1"/>
    <property type="match status" value="2"/>
</dbReference>
<organism evidence="2 3">
    <name type="scientific">Saltatorellus ferox</name>
    <dbReference type="NCBI Taxonomy" id="2528018"/>
    <lineage>
        <taxon>Bacteria</taxon>
        <taxon>Pseudomonadati</taxon>
        <taxon>Planctomycetota</taxon>
        <taxon>Planctomycetia</taxon>
        <taxon>Planctomycetia incertae sedis</taxon>
        <taxon>Saltatorellus</taxon>
    </lineage>
</organism>
<dbReference type="InterPro" id="IPR011059">
    <property type="entry name" value="Metal-dep_hydrolase_composite"/>
</dbReference>
<feature type="compositionally biased region" description="Gly residues" evidence="1">
    <location>
        <begin position="704"/>
        <end position="715"/>
    </location>
</feature>
<dbReference type="GO" id="GO:0016810">
    <property type="term" value="F:hydrolase activity, acting on carbon-nitrogen (but not peptide) bonds"/>
    <property type="evidence" value="ECO:0007669"/>
    <property type="project" value="InterPro"/>
</dbReference>
<dbReference type="SUPFAM" id="SSF51556">
    <property type="entry name" value="Metallo-dependent hydrolases"/>
    <property type="match status" value="1"/>
</dbReference>
<evidence type="ECO:0008006" key="4">
    <source>
        <dbReference type="Google" id="ProtNLM"/>
    </source>
</evidence>
<accession>A0A518ET67</accession>
<keyword evidence="3" id="KW-1185">Reference proteome</keyword>
<dbReference type="SUPFAM" id="SSF51338">
    <property type="entry name" value="Composite domain of metallo-dependent hydrolases"/>
    <property type="match status" value="1"/>
</dbReference>
<evidence type="ECO:0000313" key="3">
    <source>
        <dbReference type="Proteomes" id="UP000320390"/>
    </source>
</evidence>
<sequence length="715" mass="75810">MHVLLLEVIALVGATVHTMEPATAPIEGATVLIEDGVILEVGADVAVPENAEIVDLTGLHLIPGLMDGSVTFDAEHDALYLSAGITLVRDSGSPIGQMLPESTTSMRDRQPGPNLLVASPVFSSGATATREDAFLLDEPQKAAEQIAELVGLLQNASAHVDYFVFERGIQAPQHSVVCGAAGPYGVDVWGPLPERLSLEDARAAGQRSLIGLDSLLKKGQRFETFESDEAFDRWMKGQVGTLKAGDWRVEPFLMGTARILRTAALDEEPEALGALGGLYRTIWRTDIETFGMLRAGDALGPVELSLERQRRFTKALFDAGVQLVPASGAPSGGIAPGAGLVDELEEWSLAGIPAEAILDLAIPKSAQALGVRTQFGQITPGRTASLIACASDPRRSVTALREPEVVVVRGRVLERFHLDEAVDALVKRQTRIEEQRSRPILVEAPPMPDGEVLVQGTADLMAYGSRTAIERYTVVKMADGGMAYGARVLVLPTGKSLARELLLVQIIRDGLVEAFDLTLVELDASGKPVLFENDQPAFAARGRLAEATRKLAISRYRTGIEIDSKAAEEAIAAIDGSTAILGLIGAYHFPVGNSFVAAFDGVAMEPLVDRVRMDVSEEDGRISMNDTRGARVYGFGPGGELRFAARAQAGGRLDLQPGTALGDRAVSELELPEERLFTGDADTWYQTGAAAPKEAGAAKDAEGAGQGTGAAGDGK</sequence>
<protein>
    <recommendedName>
        <fullName evidence="4">Amidohydrolase-related domain-containing protein</fullName>
    </recommendedName>
</protein>
<dbReference type="AlphaFoldDB" id="A0A518ET67"/>
<gene>
    <name evidence="2" type="ORF">Poly30_27930</name>
</gene>
<evidence type="ECO:0000313" key="2">
    <source>
        <dbReference type="EMBL" id="QDV07273.1"/>
    </source>
</evidence>
<evidence type="ECO:0000256" key="1">
    <source>
        <dbReference type="SAM" id="MobiDB-lite"/>
    </source>
</evidence>
<dbReference type="PANTHER" id="PTHR43135">
    <property type="entry name" value="ALPHA-D-RIBOSE 1-METHYLPHOSPHONATE 5-TRIPHOSPHATE DIPHOSPHATASE"/>
    <property type="match status" value="1"/>
</dbReference>
<name>A0A518ET67_9BACT</name>
<reference evidence="2 3" key="1">
    <citation type="submission" date="2019-02" db="EMBL/GenBank/DDBJ databases">
        <title>Deep-cultivation of Planctomycetes and their phenomic and genomic characterization uncovers novel biology.</title>
        <authorList>
            <person name="Wiegand S."/>
            <person name="Jogler M."/>
            <person name="Boedeker C."/>
            <person name="Pinto D."/>
            <person name="Vollmers J."/>
            <person name="Rivas-Marin E."/>
            <person name="Kohn T."/>
            <person name="Peeters S.H."/>
            <person name="Heuer A."/>
            <person name="Rast P."/>
            <person name="Oberbeckmann S."/>
            <person name="Bunk B."/>
            <person name="Jeske O."/>
            <person name="Meyerdierks A."/>
            <person name="Storesund J.E."/>
            <person name="Kallscheuer N."/>
            <person name="Luecker S."/>
            <person name="Lage O.M."/>
            <person name="Pohl T."/>
            <person name="Merkel B.J."/>
            <person name="Hornburger P."/>
            <person name="Mueller R.-W."/>
            <person name="Bruemmer F."/>
            <person name="Labrenz M."/>
            <person name="Spormann A.M."/>
            <person name="Op den Camp H."/>
            <person name="Overmann J."/>
            <person name="Amann R."/>
            <person name="Jetten M.S.M."/>
            <person name="Mascher T."/>
            <person name="Medema M.H."/>
            <person name="Devos D.P."/>
            <person name="Kaster A.-K."/>
            <person name="Ovreas L."/>
            <person name="Rohde M."/>
            <person name="Galperin M.Y."/>
            <person name="Jogler C."/>
        </authorList>
    </citation>
    <scope>NUCLEOTIDE SEQUENCE [LARGE SCALE GENOMIC DNA]</scope>
    <source>
        <strain evidence="2 3">Poly30</strain>
    </source>
</reference>
<dbReference type="InterPro" id="IPR051781">
    <property type="entry name" value="Metallo-dep_Hydrolase"/>
</dbReference>
<proteinExistence type="predicted"/>
<feature type="region of interest" description="Disordered" evidence="1">
    <location>
        <begin position="687"/>
        <end position="715"/>
    </location>
</feature>
<dbReference type="Gene3D" id="3.20.20.140">
    <property type="entry name" value="Metal-dependent hydrolases"/>
    <property type="match status" value="1"/>
</dbReference>
<dbReference type="RefSeq" id="WP_145198185.1">
    <property type="nucleotide sequence ID" value="NZ_CP036434.1"/>
</dbReference>
<dbReference type="PANTHER" id="PTHR43135:SF3">
    <property type="entry name" value="ALPHA-D-RIBOSE 1-METHYLPHOSPHONATE 5-TRIPHOSPHATE DIPHOSPHATASE"/>
    <property type="match status" value="1"/>
</dbReference>